<keyword evidence="1" id="KW-1133">Transmembrane helix</keyword>
<feature type="transmembrane region" description="Helical" evidence="1">
    <location>
        <begin position="81"/>
        <end position="100"/>
    </location>
</feature>
<dbReference type="GO" id="GO:0016168">
    <property type="term" value="F:chlorophyll binding"/>
    <property type="evidence" value="ECO:0007669"/>
    <property type="project" value="InterPro"/>
</dbReference>
<feature type="transmembrane region" description="Helical" evidence="1">
    <location>
        <begin position="50"/>
        <end position="69"/>
    </location>
</feature>
<organism evidence="2">
    <name type="scientific">Cucumis melo</name>
    <name type="common">Muskmelon</name>
    <dbReference type="NCBI Taxonomy" id="3656"/>
    <lineage>
        <taxon>Eukaryota</taxon>
        <taxon>Viridiplantae</taxon>
        <taxon>Streptophyta</taxon>
        <taxon>Embryophyta</taxon>
        <taxon>Tracheophyta</taxon>
        <taxon>Spermatophyta</taxon>
        <taxon>Magnoliopsida</taxon>
        <taxon>eudicotyledons</taxon>
        <taxon>Gunneridae</taxon>
        <taxon>Pentapetalae</taxon>
        <taxon>rosids</taxon>
        <taxon>fabids</taxon>
        <taxon>Cucurbitales</taxon>
        <taxon>Cucurbitaceae</taxon>
        <taxon>Benincaseae</taxon>
        <taxon>Cucumis</taxon>
    </lineage>
</organism>
<reference evidence="2" key="1">
    <citation type="submission" date="2023-03" db="UniProtKB">
        <authorList>
            <consortium name="EnsemblPlants"/>
        </authorList>
    </citation>
    <scope>IDENTIFICATION</scope>
</reference>
<dbReference type="InterPro" id="IPR036001">
    <property type="entry name" value="PS_II_antenna-like_sf"/>
</dbReference>
<dbReference type="Gramene" id="MELO3C029636.2.1">
    <property type="protein sequence ID" value="MELO3C029636.2.1"/>
    <property type="gene ID" value="MELO3C029636.2"/>
</dbReference>
<keyword evidence="1" id="KW-0812">Transmembrane</keyword>
<sequence>MAFYINVEKSPLVQRLMALQTYCCRLVLGVQIVKNAQLIKLFDKPSRAHGAHVILIIFSVRAINLFEVAQFVPEKPMYEQVFYQIFALLLAFLSGSSSLVRTTGPNGLNFSRLKKYVIVSKRVL</sequence>
<proteinExistence type="predicted"/>
<protein>
    <submittedName>
        <fullName evidence="2">Uncharacterized protein</fullName>
    </submittedName>
</protein>
<accession>A0A9I9E6X1</accession>
<keyword evidence="1" id="KW-0472">Membrane</keyword>
<name>A0A9I9E6X1_CUCME</name>
<evidence type="ECO:0000256" key="1">
    <source>
        <dbReference type="SAM" id="Phobius"/>
    </source>
</evidence>
<dbReference type="GO" id="GO:0009767">
    <property type="term" value="P:photosynthetic electron transport chain"/>
    <property type="evidence" value="ECO:0007669"/>
    <property type="project" value="InterPro"/>
</dbReference>
<dbReference type="AlphaFoldDB" id="A0A9I9E6X1"/>
<dbReference type="GO" id="GO:0009521">
    <property type="term" value="C:photosystem"/>
    <property type="evidence" value="ECO:0007669"/>
    <property type="project" value="InterPro"/>
</dbReference>
<dbReference type="SUPFAM" id="SSF161077">
    <property type="entry name" value="Photosystem II antenna protein-like"/>
    <property type="match status" value="1"/>
</dbReference>
<evidence type="ECO:0000313" key="2">
    <source>
        <dbReference type="EnsemblPlants" id="MELO3C029636.2.1"/>
    </source>
</evidence>
<dbReference type="EnsemblPlants" id="MELO3C029636.2.1">
    <property type="protein sequence ID" value="MELO3C029636.2.1"/>
    <property type="gene ID" value="MELO3C029636.2"/>
</dbReference>